<keyword evidence="2" id="KW-1185">Reference proteome</keyword>
<evidence type="ECO:0000313" key="2">
    <source>
        <dbReference type="Proteomes" id="UP000680750"/>
    </source>
</evidence>
<dbReference type="CDD" id="cd14748">
    <property type="entry name" value="PBP2_UgpB"/>
    <property type="match status" value="1"/>
</dbReference>
<dbReference type="InterPro" id="IPR050490">
    <property type="entry name" value="Bact_solute-bd_prot1"/>
</dbReference>
<evidence type="ECO:0000313" key="1">
    <source>
        <dbReference type="EMBL" id="BCJ26510.1"/>
    </source>
</evidence>
<accession>A0A810KTQ1</accession>
<dbReference type="Proteomes" id="UP000680750">
    <property type="component" value="Chromosome"/>
</dbReference>
<dbReference type="InterPro" id="IPR006059">
    <property type="entry name" value="SBP"/>
</dbReference>
<sequence>MSGQRLAQESGAAVSRRSLLGLVGAGALLAPTLAACSHGAGGRGFAQVDVKVPKKYGNRKQKVVLWSSWNASAGKVLDGLISKFNDSQNDIYAQAQYQGNYFDATSKVTAALRAKAVPDIMAFGQTAWQIFFLNETLEDLSSYADEKFASSFYANLYDAGLIKKRPYWISFARSTPIMYYNKNLFAKAGLPDRGPKTWTELRDWGSALVKQKAAGKPVKVTELSGGDSWEFEASVWEFGGRISHGLDVVVNKGGAVECAEFMRKLIFDDKMAILASQYGTNFNNGLVGAYMNSTGALAGTYEAAKFDVGCSPLPTQVTRGVPTGGAGFSIFKGVPKERKQAAWEVIKFLSSPESAATWSLGTGYLPVVKAAVHQPDYAKAMQKDPNRRVAVAQLAQAGQLDEVDAYVQNASPIIYGGLQKIYGDNRPSQDVLNDVARQLVAGEKKIRPMYDKLIGGNG</sequence>
<dbReference type="AlphaFoldDB" id="A0A810KTQ1"/>
<dbReference type="PANTHER" id="PTHR43649:SF30">
    <property type="entry name" value="ABC TRANSPORTER SUBSTRATE-BINDING PROTEIN"/>
    <property type="match status" value="1"/>
</dbReference>
<reference evidence="1" key="1">
    <citation type="submission" date="2020-08" db="EMBL/GenBank/DDBJ databases">
        <title>Whole genome shotgun sequence of Actinocatenispora sera NBRC 101916.</title>
        <authorList>
            <person name="Komaki H."/>
            <person name="Tamura T."/>
        </authorList>
    </citation>
    <scope>NUCLEOTIDE SEQUENCE</scope>
    <source>
        <strain evidence="1">NBRC 101916</strain>
    </source>
</reference>
<dbReference type="PROSITE" id="PS51318">
    <property type="entry name" value="TAT"/>
    <property type="match status" value="1"/>
</dbReference>
<dbReference type="Gene3D" id="3.40.190.10">
    <property type="entry name" value="Periplasmic binding protein-like II"/>
    <property type="match status" value="2"/>
</dbReference>
<gene>
    <name evidence="1" type="ORF">Asera_06180</name>
</gene>
<proteinExistence type="predicted"/>
<dbReference type="InterPro" id="IPR006311">
    <property type="entry name" value="TAT_signal"/>
</dbReference>
<dbReference type="OrthoDB" id="3718433at2"/>
<protein>
    <submittedName>
        <fullName evidence="1">ABC transporter substrate-binding protein</fullName>
    </submittedName>
</protein>
<dbReference type="PANTHER" id="PTHR43649">
    <property type="entry name" value="ARABINOSE-BINDING PROTEIN-RELATED"/>
    <property type="match status" value="1"/>
</dbReference>
<dbReference type="SUPFAM" id="SSF53850">
    <property type="entry name" value="Periplasmic binding protein-like II"/>
    <property type="match status" value="1"/>
</dbReference>
<organism evidence="1 2">
    <name type="scientific">Actinocatenispora sera</name>
    <dbReference type="NCBI Taxonomy" id="390989"/>
    <lineage>
        <taxon>Bacteria</taxon>
        <taxon>Bacillati</taxon>
        <taxon>Actinomycetota</taxon>
        <taxon>Actinomycetes</taxon>
        <taxon>Micromonosporales</taxon>
        <taxon>Micromonosporaceae</taxon>
        <taxon>Actinocatenispora</taxon>
    </lineage>
</organism>
<dbReference type="KEGG" id="aser:Asera_06180"/>
<dbReference type="Pfam" id="PF13416">
    <property type="entry name" value="SBP_bac_8"/>
    <property type="match status" value="1"/>
</dbReference>
<name>A0A810KTQ1_9ACTN</name>
<dbReference type="EMBL" id="AP023354">
    <property type="protein sequence ID" value="BCJ26510.1"/>
    <property type="molecule type" value="Genomic_DNA"/>
</dbReference>
<dbReference type="RefSeq" id="WP_084131773.1">
    <property type="nucleotide sequence ID" value="NZ_AP023354.1"/>
</dbReference>